<evidence type="ECO:0000313" key="7">
    <source>
        <dbReference type="EMBL" id="OBX65098.1"/>
    </source>
</evidence>
<dbReference type="GO" id="GO:0003727">
    <property type="term" value="F:single-stranded RNA binding"/>
    <property type="evidence" value="ECO:0007669"/>
    <property type="project" value="InterPro"/>
</dbReference>
<dbReference type="Pfam" id="PF01479">
    <property type="entry name" value="S4"/>
    <property type="match status" value="1"/>
</dbReference>
<sequence>MTNKNANQEPQTLNKVRADKWLWAARFFRTRTLAKEAIEGGKVHMNGQKIKTSKELQVGDTLTIRQGHASVQEQKTIVIKALSDNRGNATIAQTLYDETDESIATREFFAEQRKLQNLARPSTKPDKKQRRDIERFKNNW</sequence>
<comment type="caution">
    <text evidence="7">The sequence shown here is derived from an EMBL/GenBank/DDBJ whole genome shotgun (WGS) entry which is preliminary data.</text>
</comment>
<name>A0A1B8Q5V3_MORLA</name>
<dbReference type="GO" id="GO:0003677">
    <property type="term" value="F:DNA binding"/>
    <property type="evidence" value="ECO:0007669"/>
    <property type="project" value="UniProtKB-KW"/>
</dbReference>
<comment type="similarity">
    <text evidence="1 4">Belongs to the HSP15 family.</text>
</comment>
<proteinExistence type="inferred from homology"/>
<evidence type="ECO:0000259" key="6">
    <source>
        <dbReference type="SMART" id="SM00363"/>
    </source>
</evidence>
<dbReference type="EMBL" id="LZMS01000037">
    <property type="protein sequence ID" value="OBX65098.1"/>
    <property type="molecule type" value="Genomic_DNA"/>
</dbReference>
<keyword evidence="3 4" id="KW-0238">DNA-binding</keyword>
<dbReference type="PIRSF" id="PIRSF016821">
    <property type="entry name" value="HSP15"/>
    <property type="match status" value="1"/>
</dbReference>
<dbReference type="Gene3D" id="3.10.290.10">
    <property type="entry name" value="RNA-binding S4 domain"/>
    <property type="match status" value="1"/>
</dbReference>
<dbReference type="CDD" id="cd00165">
    <property type="entry name" value="S4"/>
    <property type="match status" value="1"/>
</dbReference>
<dbReference type="GO" id="GO:0043023">
    <property type="term" value="F:ribosomal large subunit binding"/>
    <property type="evidence" value="ECO:0007669"/>
    <property type="project" value="InterPro"/>
</dbReference>
<reference evidence="7 8" key="1">
    <citation type="submission" date="2016-06" db="EMBL/GenBank/DDBJ databases">
        <title>Draft genome of Moraxella lacunata CCUG 57757A.</title>
        <authorList>
            <person name="Salva-Serra F."/>
            <person name="Engstrom-Jakobsson H."/>
            <person name="Thorell K."/>
            <person name="Gonzales-Siles L."/>
            <person name="Karlsson R."/>
            <person name="Boulund F."/>
            <person name="Engstrand L."/>
            <person name="Kristiansson E."/>
            <person name="Moore E."/>
        </authorList>
    </citation>
    <scope>NUCLEOTIDE SEQUENCE [LARGE SCALE GENOMIC DNA]</scope>
    <source>
        <strain evidence="7 8">CCUG 57757A</strain>
    </source>
</reference>
<dbReference type="RefSeq" id="WP_065255463.1">
    <property type="nucleotide sequence ID" value="NZ_JARDJM010000001.1"/>
</dbReference>
<keyword evidence="2 4" id="KW-0694">RNA-binding</keyword>
<evidence type="ECO:0000256" key="3">
    <source>
        <dbReference type="ARBA" id="ARBA00023125"/>
    </source>
</evidence>
<dbReference type="GO" id="GO:0034605">
    <property type="term" value="P:cellular response to heat"/>
    <property type="evidence" value="ECO:0007669"/>
    <property type="project" value="InterPro"/>
</dbReference>
<gene>
    <name evidence="7" type="ORF">A9309_03310</name>
</gene>
<dbReference type="InterPro" id="IPR036986">
    <property type="entry name" value="S4_RNA-bd_sf"/>
</dbReference>
<protein>
    <recommendedName>
        <fullName evidence="4">Heat shock protein 15</fullName>
    </recommendedName>
</protein>
<accession>A0A1B8Q5V3</accession>
<dbReference type="SMART" id="SM00363">
    <property type="entry name" value="S4"/>
    <property type="match status" value="1"/>
</dbReference>
<dbReference type="InterPro" id="IPR002942">
    <property type="entry name" value="S4_RNA-bd"/>
</dbReference>
<dbReference type="SUPFAM" id="SSF55174">
    <property type="entry name" value="Alpha-L RNA-binding motif"/>
    <property type="match status" value="1"/>
</dbReference>
<dbReference type="OrthoDB" id="9797176at2"/>
<evidence type="ECO:0000313" key="8">
    <source>
        <dbReference type="Proteomes" id="UP000092607"/>
    </source>
</evidence>
<feature type="domain" description="RNA-binding S4" evidence="6">
    <location>
        <begin position="16"/>
        <end position="83"/>
    </location>
</feature>
<dbReference type="InterPro" id="IPR025708">
    <property type="entry name" value="HSP15"/>
</dbReference>
<feature type="region of interest" description="Disordered" evidence="5">
    <location>
        <begin position="118"/>
        <end position="140"/>
    </location>
</feature>
<evidence type="ECO:0000256" key="2">
    <source>
        <dbReference type="ARBA" id="ARBA00022884"/>
    </source>
</evidence>
<evidence type="ECO:0000256" key="4">
    <source>
        <dbReference type="PIRNR" id="PIRNR016821"/>
    </source>
</evidence>
<organism evidence="7 8">
    <name type="scientific">Moraxella lacunata</name>
    <dbReference type="NCBI Taxonomy" id="477"/>
    <lineage>
        <taxon>Bacteria</taxon>
        <taxon>Pseudomonadati</taxon>
        <taxon>Pseudomonadota</taxon>
        <taxon>Gammaproteobacteria</taxon>
        <taxon>Moraxellales</taxon>
        <taxon>Moraxellaceae</taxon>
        <taxon>Moraxella</taxon>
    </lineage>
</organism>
<evidence type="ECO:0000256" key="1">
    <source>
        <dbReference type="ARBA" id="ARBA00008396"/>
    </source>
</evidence>
<dbReference type="Proteomes" id="UP000092607">
    <property type="component" value="Unassembled WGS sequence"/>
</dbReference>
<evidence type="ECO:0000256" key="5">
    <source>
        <dbReference type="SAM" id="MobiDB-lite"/>
    </source>
</evidence>
<feature type="compositionally biased region" description="Basic and acidic residues" evidence="5">
    <location>
        <begin position="123"/>
        <end position="140"/>
    </location>
</feature>
<dbReference type="AlphaFoldDB" id="A0A1B8Q5V3"/>
<dbReference type="PROSITE" id="PS50889">
    <property type="entry name" value="S4"/>
    <property type="match status" value="1"/>
</dbReference>